<evidence type="ECO:0000256" key="5">
    <source>
        <dbReference type="RuleBase" id="RU003833"/>
    </source>
</evidence>
<feature type="region of interest" description="Disordered" evidence="6">
    <location>
        <begin position="1"/>
        <end position="62"/>
    </location>
</feature>
<dbReference type="GO" id="GO:0005524">
    <property type="term" value="F:ATP binding"/>
    <property type="evidence" value="ECO:0007669"/>
    <property type="project" value="UniProtKB-KW"/>
</dbReference>
<comment type="similarity">
    <text evidence="1 5">Belongs to the GDA1/CD39 NTPase family.</text>
</comment>
<keyword evidence="7" id="KW-0472">Membrane</keyword>
<evidence type="ECO:0000256" key="2">
    <source>
        <dbReference type="ARBA" id="ARBA00022801"/>
    </source>
</evidence>
<dbReference type="GO" id="GO:0017110">
    <property type="term" value="F:nucleoside diphosphate phosphatase activity"/>
    <property type="evidence" value="ECO:0007669"/>
    <property type="project" value="TreeGrafter"/>
</dbReference>
<evidence type="ECO:0000256" key="6">
    <source>
        <dbReference type="SAM" id="MobiDB-lite"/>
    </source>
</evidence>
<dbReference type="OrthoDB" id="6372431at2759"/>
<dbReference type="FunFam" id="3.30.420.150:FF:000008">
    <property type="entry name" value="Apyrase 1"/>
    <property type="match status" value="1"/>
</dbReference>
<accession>A0A834LLZ9</accession>
<evidence type="ECO:0000256" key="4">
    <source>
        <dbReference type="PIRSR" id="PIRSR600407-2"/>
    </source>
</evidence>
<dbReference type="GO" id="GO:0009134">
    <property type="term" value="P:nucleoside diphosphate catabolic process"/>
    <property type="evidence" value="ECO:0007669"/>
    <property type="project" value="TreeGrafter"/>
</dbReference>
<evidence type="ECO:0000313" key="8">
    <source>
        <dbReference type="EMBL" id="KAF7144504.1"/>
    </source>
</evidence>
<gene>
    <name evidence="8" type="ORF">RHSIM_Rhsim04G0085300</name>
</gene>
<evidence type="ECO:0000256" key="1">
    <source>
        <dbReference type="ARBA" id="ARBA00009283"/>
    </source>
</evidence>
<evidence type="ECO:0008006" key="10">
    <source>
        <dbReference type="Google" id="ProtNLM"/>
    </source>
</evidence>
<dbReference type="Pfam" id="PF01150">
    <property type="entry name" value="GDA1_CD39"/>
    <property type="match status" value="1"/>
</dbReference>
<evidence type="ECO:0000256" key="7">
    <source>
        <dbReference type="SAM" id="Phobius"/>
    </source>
</evidence>
<protein>
    <recommendedName>
        <fullName evidence="10">Apyrase</fullName>
    </recommendedName>
</protein>
<comment type="caution">
    <text evidence="8">The sequence shown here is derived from an EMBL/GenBank/DDBJ whole genome shotgun (WGS) entry which is preliminary data.</text>
</comment>
<organism evidence="8 9">
    <name type="scientific">Rhododendron simsii</name>
    <name type="common">Sims's rhododendron</name>
    <dbReference type="NCBI Taxonomy" id="118357"/>
    <lineage>
        <taxon>Eukaryota</taxon>
        <taxon>Viridiplantae</taxon>
        <taxon>Streptophyta</taxon>
        <taxon>Embryophyta</taxon>
        <taxon>Tracheophyta</taxon>
        <taxon>Spermatophyta</taxon>
        <taxon>Magnoliopsida</taxon>
        <taxon>eudicotyledons</taxon>
        <taxon>Gunneridae</taxon>
        <taxon>Pentapetalae</taxon>
        <taxon>asterids</taxon>
        <taxon>Ericales</taxon>
        <taxon>Ericaceae</taxon>
        <taxon>Ericoideae</taxon>
        <taxon>Rhodoreae</taxon>
        <taxon>Rhododendron</taxon>
    </lineage>
</organism>
<keyword evidence="4" id="KW-0067">ATP-binding</keyword>
<dbReference type="PANTHER" id="PTHR11782">
    <property type="entry name" value="ADENOSINE/GUANOSINE DIPHOSPHATASE"/>
    <property type="match status" value="1"/>
</dbReference>
<name>A0A834LLZ9_RHOSS</name>
<keyword evidence="2 5" id="KW-0378">Hydrolase</keyword>
<feature type="binding site" evidence="4">
    <location>
        <begin position="273"/>
        <end position="277"/>
    </location>
    <ligand>
        <name>ATP</name>
        <dbReference type="ChEBI" id="CHEBI:30616"/>
    </ligand>
</feature>
<dbReference type="AlphaFoldDB" id="A0A834LLZ9"/>
<keyword evidence="7" id="KW-1133">Transmembrane helix</keyword>
<dbReference type="CDD" id="cd24041">
    <property type="entry name" value="ASKHA_NBD_AtAPY1-like"/>
    <property type="match status" value="1"/>
</dbReference>
<reference evidence="8" key="1">
    <citation type="submission" date="2019-11" db="EMBL/GenBank/DDBJ databases">
        <authorList>
            <person name="Liu Y."/>
            <person name="Hou J."/>
            <person name="Li T.-Q."/>
            <person name="Guan C.-H."/>
            <person name="Wu X."/>
            <person name="Wu H.-Z."/>
            <person name="Ling F."/>
            <person name="Zhang R."/>
            <person name="Shi X.-G."/>
            <person name="Ren J.-P."/>
            <person name="Chen E.-F."/>
            <person name="Sun J.-M."/>
        </authorList>
    </citation>
    <scope>NUCLEOTIDE SEQUENCE</scope>
    <source>
        <strain evidence="8">Adult_tree_wgs_1</strain>
        <tissue evidence="8">Leaves</tissue>
    </source>
</reference>
<dbReference type="EMBL" id="WJXA01000004">
    <property type="protein sequence ID" value="KAF7144504.1"/>
    <property type="molecule type" value="Genomic_DNA"/>
</dbReference>
<feature type="active site" description="Proton acceptor" evidence="3">
    <location>
        <position position="243"/>
    </location>
</feature>
<proteinExistence type="inferred from homology"/>
<dbReference type="Proteomes" id="UP000626092">
    <property type="component" value="Unassembled WGS sequence"/>
</dbReference>
<keyword evidence="9" id="KW-1185">Reference proteome</keyword>
<dbReference type="Gene3D" id="3.30.420.150">
    <property type="entry name" value="Exopolyphosphatase. Domain 2"/>
    <property type="match status" value="1"/>
</dbReference>
<evidence type="ECO:0000256" key="3">
    <source>
        <dbReference type="PIRSR" id="PIRSR600407-1"/>
    </source>
</evidence>
<dbReference type="InterPro" id="IPR000407">
    <property type="entry name" value="GDA1_CD39_NTPase"/>
</dbReference>
<sequence length="520" mass="56412">MESADDLESAHQDSSSHPFPAAGTGQIRYRSPSAAELLPADQPDKMPPPKRSSNNSNGGRQYYGEYLPEKMRRLRKPVLVASTLVLLVCLLAFLCSSPSSDSVDSFADRRYAPGDSKSYVVIFDAGSSGSRVHVFCFDRNLDLVHIGEDLELFVQKKPGLSSYANDPKAAASSLLSLLEQAKSVVPQELQQKTPVRVGATAGLRLLHGDASDQILQAVRDFLKDDSTFISKADWVTVLDGTQEGAYLWVTVNYLLGSLGKKYSDTVGVVDLGGGSVQMAYAISETDAANAPRISNGEDTYVKKMHLKGKDYYLYVHSYLNYGLLAARAEILKVGNSGSPCILDGYDGQYNYGGASYPASASSSGSSMETCRGVATKILRVNEPTCTHMKCTFGGIWNGGGGDGQQNLFVASFFFDRAAEAGFVKPNQPVAKVRPMDFANEAKRACETSLEDAKSRYPLVEEDNLPYLCMDLVYEFTLLVDGFGLDPDQEITLVKRVEYQNSKVEAAWPLGSAIEAVSSLT</sequence>
<evidence type="ECO:0000313" key="9">
    <source>
        <dbReference type="Proteomes" id="UP000626092"/>
    </source>
</evidence>
<dbReference type="Gene3D" id="3.30.420.40">
    <property type="match status" value="1"/>
</dbReference>
<keyword evidence="4" id="KW-0547">Nucleotide-binding</keyword>
<feature type="transmembrane region" description="Helical" evidence="7">
    <location>
        <begin position="77"/>
        <end position="94"/>
    </location>
</feature>
<keyword evidence="7" id="KW-0812">Transmembrane</keyword>
<dbReference type="GO" id="GO:0016020">
    <property type="term" value="C:membrane"/>
    <property type="evidence" value="ECO:0007669"/>
    <property type="project" value="TreeGrafter"/>
</dbReference>
<dbReference type="PROSITE" id="PS01238">
    <property type="entry name" value="GDA1_CD39_NTPASE"/>
    <property type="match status" value="1"/>
</dbReference>
<dbReference type="PANTHER" id="PTHR11782:SF83">
    <property type="entry name" value="GUANOSINE-DIPHOSPHATASE"/>
    <property type="match status" value="1"/>
</dbReference>